<sequence length="51" mass="5752">MKLPSDYLFPGDHPDATQRSHLLPGIIMMIPCDLLSPRRPTHRFPVIPSSV</sequence>
<dbReference type="EMBL" id="JAIWYP010000007">
    <property type="protein sequence ID" value="KAH3792322.1"/>
    <property type="molecule type" value="Genomic_DNA"/>
</dbReference>
<reference evidence="1" key="1">
    <citation type="journal article" date="2019" name="bioRxiv">
        <title>The Genome of the Zebra Mussel, Dreissena polymorpha: A Resource for Invasive Species Research.</title>
        <authorList>
            <person name="McCartney M.A."/>
            <person name="Auch B."/>
            <person name="Kono T."/>
            <person name="Mallez S."/>
            <person name="Zhang Y."/>
            <person name="Obille A."/>
            <person name="Becker A."/>
            <person name="Abrahante J.E."/>
            <person name="Garbe J."/>
            <person name="Badalamenti J.P."/>
            <person name="Herman A."/>
            <person name="Mangelson H."/>
            <person name="Liachko I."/>
            <person name="Sullivan S."/>
            <person name="Sone E.D."/>
            <person name="Koren S."/>
            <person name="Silverstein K.A.T."/>
            <person name="Beckman K.B."/>
            <person name="Gohl D.M."/>
        </authorList>
    </citation>
    <scope>NUCLEOTIDE SEQUENCE</scope>
    <source>
        <strain evidence="1">Duluth1</strain>
        <tissue evidence="1">Whole animal</tissue>
    </source>
</reference>
<dbReference type="Proteomes" id="UP000828390">
    <property type="component" value="Unassembled WGS sequence"/>
</dbReference>
<reference evidence="1" key="2">
    <citation type="submission" date="2020-11" db="EMBL/GenBank/DDBJ databases">
        <authorList>
            <person name="McCartney M.A."/>
            <person name="Auch B."/>
            <person name="Kono T."/>
            <person name="Mallez S."/>
            <person name="Becker A."/>
            <person name="Gohl D.M."/>
            <person name="Silverstein K.A.T."/>
            <person name="Koren S."/>
            <person name="Bechman K.B."/>
            <person name="Herman A."/>
            <person name="Abrahante J.E."/>
            <person name="Garbe J."/>
        </authorList>
    </citation>
    <scope>NUCLEOTIDE SEQUENCE</scope>
    <source>
        <strain evidence="1">Duluth1</strain>
        <tissue evidence="1">Whole animal</tissue>
    </source>
</reference>
<proteinExistence type="predicted"/>
<organism evidence="1 2">
    <name type="scientific">Dreissena polymorpha</name>
    <name type="common">Zebra mussel</name>
    <name type="synonym">Mytilus polymorpha</name>
    <dbReference type="NCBI Taxonomy" id="45954"/>
    <lineage>
        <taxon>Eukaryota</taxon>
        <taxon>Metazoa</taxon>
        <taxon>Spiralia</taxon>
        <taxon>Lophotrochozoa</taxon>
        <taxon>Mollusca</taxon>
        <taxon>Bivalvia</taxon>
        <taxon>Autobranchia</taxon>
        <taxon>Heteroconchia</taxon>
        <taxon>Euheterodonta</taxon>
        <taxon>Imparidentia</taxon>
        <taxon>Neoheterodontei</taxon>
        <taxon>Myida</taxon>
        <taxon>Dreissenoidea</taxon>
        <taxon>Dreissenidae</taxon>
        <taxon>Dreissena</taxon>
    </lineage>
</organism>
<evidence type="ECO:0000313" key="2">
    <source>
        <dbReference type="Proteomes" id="UP000828390"/>
    </source>
</evidence>
<evidence type="ECO:0000313" key="1">
    <source>
        <dbReference type="EMBL" id="KAH3792322.1"/>
    </source>
</evidence>
<accession>A0A9D4J1R0</accession>
<protein>
    <submittedName>
        <fullName evidence="1">Uncharacterized protein</fullName>
    </submittedName>
</protein>
<keyword evidence="2" id="KW-1185">Reference proteome</keyword>
<name>A0A9D4J1R0_DREPO</name>
<comment type="caution">
    <text evidence="1">The sequence shown here is derived from an EMBL/GenBank/DDBJ whole genome shotgun (WGS) entry which is preliminary data.</text>
</comment>
<dbReference type="AlphaFoldDB" id="A0A9D4J1R0"/>
<gene>
    <name evidence="1" type="ORF">DPMN_145816</name>
</gene>